<dbReference type="Pfam" id="PF23914">
    <property type="entry name" value="TPR_CcmH_CycH"/>
    <property type="match status" value="2"/>
</dbReference>
<dbReference type="Gene3D" id="1.25.40.10">
    <property type="entry name" value="Tetratricopeptide repeat domain"/>
    <property type="match status" value="2"/>
</dbReference>
<dbReference type="InterPro" id="IPR019734">
    <property type="entry name" value="TPR_rpt"/>
</dbReference>
<dbReference type="SUPFAM" id="SSF48452">
    <property type="entry name" value="TPR-like"/>
    <property type="match status" value="2"/>
</dbReference>
<dbReference type="InterPro" id="IPR017560">
    <property type="entry name" value="Cyt_c_biogenesis_CcmI"/>
</dbReference>
<dbReference type="PANTHER" id="PTHR47870:SF1">
    <property type="entry name" value="CYTOCHROME C-TYPE BIOGENESIS PROTEIN CCMH"/>
    <property type="match status" value="1"/>
</dbReference>
<dbReference type="InterPro" id="IPR011990">
    <property type="entry name" value="TPR-like_helical_dom_sf"/>
</dbReference>
<evidence type="ECO:0000256" key="1">
    <source>
        <dbReference type="ARBA" id="ARBA00004196"/>
    </source>
</evidence>
<proteinExistence type="predicted"/>
<dbReference type="RefSeq" id="WP_320499986.1">
    <property type="nucleotide sequence ID" value="NZ_JAXCLX010000001.1"/>
</dbReference>
<feature type="domain" description="Cytochrome c-type biogenesis protein H TPR" evidence="7">
    <location>
        <begin position="136"/>
        <end position="254"/>
    </location>
</feature>
<keyword evidence="4" id="KW-0802">TPR repeat</keyword>
<sequence length="453" mass="48093">MILVWLVFAVMTLVTAVLLALPLFYTRKVKNEAGFALAVYRDQMVELGRDAEAGLIAPDQARLAQIEIERRVLALTDNPQWQPGRAPSHGLLIVAAVVLPLLGFGFYLLIGAPDLPAQPFIAEHAAPAATSPELQALEADVTAKPTDAKAWVALAAGYDAAGRAQDAATAYGKAVALGAQDAATLSAYGQAQLIANRGEMNDAAAATFHRALAVDPTNPTARFFLALGKAQAGEVEGALTDWMALEKDTPQDAPWRATLEAHIAKAAERLGKPAPAGTADAASGAAATAPGPSAADIEAAQAMSPEQQQTFINDMVGRLAEKLKSNPDDLDGWVRLARAYQVLQRSDDARNAWAKAAALAPARLDVQLDYADAIIAGRSDLDRYLPPEFVEAVGRVRTLDPKNPLGLYYGGLVARVAGDKAEARRLWNDVLDQLPPDAPQRAELQKELDSLLP</sequence>
<evidence type="ECO:0000259" key="7">
    <source>
        <dbReference type="Pfam" id="PF23914"/>
    </source>
</evidence>
<evidence type="ECO:0000256" key="2">
    <source>
        <dbReference type="ARBA" id="ARBA00022737"/>
    </source>
</evidence>
<dbReference type="EMBL" id="JAXCLX010000001">
    <property type="protein sequence ID" value="MDY0871554.1"/>
    <property type="molecule type" value="Genomic_DNA"/>
</dbReference>
<accession>A0ABU5DWA2</accession>
<evidence type="ECO:0000256" key="4">
    <source>
        <dbReference type="ARBA" id="ARBA00022803"/>
    </source>
</evidence>
<gene>
    <name evidence="8" type="primary">ccmI</name>
    <name evidence="8" type="ORF">SMD31_06455</name>
</gene>
<feature type="transmembrane region" description="Helical" evidence="6">
    <location>
        <begin position="6"/>
        <end position="25"/>
    </location>
</feature>
<dbReference type="Proteomes" id="UP001271769">
    <property type="component" value="Unassembled WGS sequence"/>
</dbReference>
<feature type="region of interest" description="Disordered" evidence="5">
    <location>
        <begin position="272"/>
        <end position="295"/>
    </location>
</feature>
<protein>
    <submittedName>
        <fullName evidence="8">C-type cytochrome biogenesis protein CcmI</fullName>
    </submittedName>
</protein>
<keyword evidence="6" id="KW-0472">Membrane</keyword>
<keyword evidence="9" id="KW-1185">Reference proteome</keyword>
<keyword evidence="6" id="KW-0812">Transmembrane</keyword>
<organism evidence="8 9">
    <name type="scientific">Dongia rigui</name>
    <dbReference type="NCBI Taxonomy" id="940149"/>
    <lineage>
        <taxon>Bacteria</taxon>
        <taxon>Pseudomonadati</taxon>
        <taxon>Pseudomonadota</taxon>
        <taxon>Alphaproteobacteria</taxon>
        <taxon>Rhodospirillales</taxon>
        <taxon>Dongiaceae</taxon>
        <taxon>Dongia</taxon>
    </lineage>
</organism>
<evidence type="ECO:0000256" key="3">
    <source>
        <dbReference type="ARBA" id="ARBA00022748"/>
    </source>
</evidence>
<feature type="compositionally biased region" description="Low complexity" evidence="5">
    <location>
        <begin position="273"/>
        <end position="295"/>
    </location>
</feature>
<reference evidence="8 9" key="1">
    <citation type="journal article" date="2013" name="Antonie Van Leeuwenhoek">
        <title>Dongia rigui sp. nov., isolated from freshwater of a large wetland in Korea.</title>
        <authorList>
            <person name="Baik K.S."/>
            <person name="Hwang Y.M."/>
            <person name="Choi J.S."/>
            <person name="Kwon J."/>
            <person name="Seong C.N."/>
        </authorList>
    </citation>
    <scope>NUCLEOTIDE SEQUENCE [LARGE SCALE GENOMIC DNA]</scope>
    <source>
        <strain evidence="8 9">04SU4-P</strain>
    </source>
</reference>
<dbReference type="InterPro" id="IPR056413">
    <property type="entry name" value="TPR_CcmH_CycH"/>
</dbReference>
<comment type="subcellular location">
    <subcellularLocation>
        <location evidence="1">Cell envelope</location>
    </subcellularLocation>
</comment>
<dbReference type="InterPro" id="IPR051263">
    <property type="entry name" value="C-type_cytochrome_biogenesis"/>
</dbReference>
<keyword evidence="6" id="KW-1133">Transmembrane helix</keyword>
<keyword evidence="2" id="KW-0677">Repeat</keyword>
<dbReference type="PANTHER" id="PTHR47870">
    <property type="entry name" value="CYTOCHROME C-TYPE BIOGENESIS PROTEIN CCMH"/>
    <property type="match status" value="1"/>
</dbReference>
<feature type="transmembrane region" description="Helical" evidence="6">
    <location>
        <begin position="90"/>
        <end position="110"/>
    </location>
</feature>
<feature type="domain" description="Cytochrome c-type biogenesis protein H TPR" evidence="7">
    <location>
        <begin position="312"/>
        <end position="440"/>
    </location>
</feature>
<comment type="caution">
    <text evidence="8">The sequence shown here is derived from an EMBL/GenBank/DDBJ whole genome shotgun (WGS) entry which is preliminary data.</text>
</comment>
<name>A0ABU5DWA2_9PROT</name>
<evidence type="ECO:0000256" key="6">
    <source>
        <dbReference type="SAM" id="Phobius"/>
    </source>
</evidence>
<evidence type="ECO:0000313" key="9">
    <source>
        <dbReference type="Proteomes" id="UP001271769"/>
    </source>
</evidence>
<dbReference type="SMART" id="SM00028">
    <property type="entry name" value="TPR"/>
    <property type="match status" value="3"/>
</dbReference>
<evidence type="ECO:0000313" key="8">
    <source>
        <dbReference type="EMBL" id="MDY0871554.1"/>
    </source>
</evidence>
<evidence type="ECO:0000256" key="5">
    <source>
        <dbReference type="SAM" id="MobiDB-lite"/>
    </source>
</evidence>
<keyword evidence="3" id="KW-0201">Cytochrome c-type biogenesis</keyword>
<dbReference type="NCBIfam" id="TIGR03142">
    <property type="entry name" value="cytochro_ccmI"/>
    <property type="match status" value="1"/>
</dbReference>